<gene>
    <name evidence="2" type="ORF">BC793_107221</name>
</gene>
<evidence type="ECO:0000313" key="2">
    <source>
        <dbReference type="EMBL" id="PWK47611.1"/>
    </source>
</evidence>
<evidence type="ECO:0000259" key="1">
    <source>
        <dbReference type="Pfam" id="PF03435"/>
    </source>
</evidence>
<dbReference type="InterPro" id="IPR005097">
    <property type="entry name" value="Sacchrp_dh_NADP-bd"/>
</dbReference>
<dbReference type="Pfam" id="PF03435">
    <property type="entry name" value="Sacchrp_dh_NADP"/>
    <property type="match status" value="1"/>
</dbReference>
<protein>
    <submittedName>
        <fullName evidence="2">Saccharopine dehydrogenase-like protein</fullName>
    </submittedName>
</protein>
<reference evidence="2 3" key="1">
    <citation type="submission" date="2018-05" db="EMBL/GenBank/DDBJ databases">
        <title>Genomic Encyclopedia of Archaeal and Bacterial Type Strains, Phase II (KMG-II): from individual species to whole genera.</title>
        <authorList>
            <person name="Goeker M."/>
        </authorList>
    </citation>
    <scope>NUCLEOTIDE SEQUENCE [LARGE SCALE GENOMIC DNA]</scope>
    <source>
        <strain evidence="2 3">DSM 45184</strain>
    </source>
</reference>
<evidence type="ECO:0000313" key="3">
    <source>
        <dbReference type="Proteomes" id="UP000245697"/>
    </source>
</evidence>
<dbReference type="RefSeq" id="WP_109593708.1">
    <property type="nucleotide sequence ID" value="NZ_BONA01000043.1"/>
</dbReference>
<accession>A0A316FFA8</accession>
<dbReference type="OrthoDB" id="1910498at2"/>
<dbReference type="AlphaFoldDB" id="A0A316FFA8"/>
<dbReference type="PANTHER" id="PTHR43796">
    <property type="entry name" value="CARBOXYNORSPERMIDINE SYNTHASE"/>
    <property type="match status" value="1"/>
</dbReference>
<feature type="domain" description="Saccharopine dehydrogenase NADP binding" evidence="1">
    <location>
        <begin position="6"/>
        <end position="92"/>
    </location>
</feature>
<comment type="caution">
    <text evidence="2">The sequence shown here is derived from an EMBL/GenBank/DDBJ whole genome shotgun (WGS) entry which is preliminary data.</text>
</comment>
<dbReference type="SUPFAM" id="SSF51735">
    <property type="entry name" value="NAD(P)-binding Rossmann-fold domains"/>
    <property type="match status" value="1"/>
</dbReference>
<dbReference type="InterPro" id="IPR036291">
    <property type="entry name" value="NAD(P)-bd_dom_sf"/>
</dbReference>
<dbReference type="Proteomes" id="UP000245697">
    <property type="component" value="Unassembled WGS sequence"/>
</dbReference>
<dbReference type="EMBL" id="QGGR01000007">
    <property type="protein sequence ID" value="PWK47611.1"/>
    <property type="molecule type" value="Genomic_DNA"/>
</dbReference>
<proteinExistence type="predicted"/>
<sequence>MTTKTLIVGGYGAVGREAAAGLAGHTEVVVAGRNPDRAKHAHAIRLDLRDPAQIDAALDGVDAVLMCVETGNARLARACLDRGIGYADITATPSVIAELERVHVADAPAVLSVGIAPGVTNLLARHVSDLAPGEPVRIGVLLGSGERHGTAAVAWTVDGLGQEQGSWTADFPAPFGRRTVHRFPFSDQHTLKLPDVRTGLALDSRSSTALLGAANRPAVARFLKSPAIRPLTDRLFGGLHLGSDGFAVIAEAGGVRASFTGHGQSRATGLVAAHVIRRLPALNPGVAHLEDLVDPTEFLTALTADGFELQLPQHLKNSRDVGPMLGR</sequence>
<keyword evidence="3" id="KW-1185">Reference proteome</keyword>
<dbReference type="Gene3D" id="3.40.50.720">
    <property type="entry name" value="NAD(P)-binding Rossmann-like Domain"/>
    <property type="match status" value="1"/>
</dbReference>
<organism evidence="2 3">
    <name type="scientific">Actinoplanes xinjiangensis</name>
    <dbReference type="NCBI Taxonomy" id="512350"/>
    <lineage>
        <taxon>Bacteria</taxon>
        <taxon>Bacillati</taxon>
        <taxon>Actinomycetota</taxon>
        <taxon>Actinomycetes</taxon>
        <taxon>Micromonosporales</taxon>
        <taxon>Micromonosporaceae</taxon>
        <taxon>Actinoplanes</taxon>
    </lineage>
</organism>
<name>A0A316FFA8_9ACTN</name>
<dbReference type="PANTHER" id="PTHR43796:SF2">
    <property type="entry name" value="CARBOXYNORSPERMIDINE SYNTHASE"/>
    <property type="match status" value="1"/>
</dbReference>